<dbReference type="EMBL" id="ACPB03006582">
    <property type="status" value="NOT_ANNOTATED_CDS"/>
    <property type="molecule type" value="Genomic_DNA"/>
</dbReference>
<dbReference type="InterPro" id="IPR036179">
    <property type="entry name" value="Ig-like_dom_sf"/>
</dbReference>
<evidence type="ECO:0000313" key="3">
    <source>
        <dbReference type="Proteomes" id="UP000015103"/>
    </source>
</evidence>
<dbReference type="EMBL" id="ACPB03006579">
    <property type="status" value="NOT_ANNOTATED_CDS"/>
    <property type="molecule type" value="Genomic_DNA"/>
</dbReference>
<dbReference type="AlphaFoldDB" id="T1H7W0"/>
<dbReference type="HOGENOM" id="CLU_1311521_0_0_1"/>
<organism evidence="2 3">
    <name type="scientific">Rhodnius prolixus</name>
    <name type="common">Triatomid bug</name>
    <dbReference type="NCBI Taxonomy" id="13249"/>
    <lineage>
        <taxon>Eukaryota</taxon>
        <taxon>Metazoa</taxon>
        <taxon>Ecdysozoa</taxon>
        <taxon>Arthropoda</taxon>
        <taxon>Hexapoda</taxon>
        <taxon>Insecta</taxon>
        <taxon>Pterygota</taxon>
        <taxon>Neoptera</taxon>
        <taxon>Paraneoptera</taxon>
        <taxon>Hemiptera</taxon>
        <taxon>Heteroptera</taxon>
        <taxon>Panheteroptera</taxon>
        <taxon>Cimicomorpha</taxon>
        <taxon>Reduviidae</taxon>
        <taxon>Triatominae</taxon>
        <taxon>Rhodnius</taxon>
    </lineage>
</organism>
<keyword evidence="3" id="KW-1185">Reference proteome</keyword>
<protein>
    <submittedName>
        <fullName evidence="2">Ig domain-containing protein</fullName>
    </submittedName>
</protein>
<dbReference type="EMBL" id="ACPB03006581">
    <property type="status" value="NOT_ANNOTATED_CDS"/>
    <property type="molecule type" value="Genomic_DNA"/>
</dbReference>
<proteinExistence type="predicted"/>
<dbReference type="Pfam" id="PF00047">
    <property type="entry name" value="ig"/>
    <property type="match status" value="1"/>
</dbReference>
<dbReference type="Gene3D" id="2.60.40.10">
    <property type="entry name" value="Immunoglobulins"/>
    <property type="match status" value="1"/>
</dbReference>
<dbReference type="CDD" id="cd00096">
    <property type="entry name" value="Ig"/>
    <property type="match status" value="1"/>
</dbReference>
<evidence type="ECO:0000259" key="1">
    <source>
        <dbReference type="Pfam" id="PF00047"/>
    </source>
</evidence>
<dbReference type="EnsemblMetazoa" id="RPRC000092-RA">
    <property type="protein sequence ID" value="RPRC000092-PA"/>
    <property type="gene ID" value="RPRC000092"/>
</dbReference>
<dbReference type="InterPro" id="IPR013151">
    <property type="entry name" value="Immunoglobulin_dom"/>
</dbReference>
<dbReference type="Proteomes" id="UP000015103">
    <property type="component" value="Unassembled WGS sequence"/>
</dbReference>
<dbReference type="PANTHER" id="PTHR21261:SF2">
    <property type="entry name" value="GH04238P-RELATED"/>
    <property type="match status" value="1"/>
</dbReference>
<accession>T1H7W0</accession>
<dbReference type="InParanoid" id="T1H7W0"/>
<dbReference type="EMBL" id="ACPB03006578">
    <property type="status" value="NOT_ANNOTATED_CDS"/>
    <property type="molecule type" value="Genomic_DNA"/>
</dbReference>
<dbReference type="InterPro" id="IPR013783">
    <property type="entry name" value="Ig-like_fold"/>
</dbReference>
<dbReference type="SUPFAM" id="SSF48726">
    <property type="entry name" value="Immunoglobulin"/>
    <property type="match status" value="1"/>
</dbReference>
<dbReference type="EMBL" id="ACPB03006580">
    <property type="status" value="NOT_ANNOTATED_CDS"/>
    <property type="molecule type" value="Genomic_DNA"/>
</dbReference>
<name>T1H7W0_RHOPR</name>
<feature type="domain" description="Immunoglobulin-like beta-sandwich" evidence="1">
    <location>
        <begin position="55"/>
        <end position="145"/>
    </location>
</feature>
<sequence>MNNVNLLFTMKNIVSAVREESSQLVEILEINNEFSDALRIKHLLVPTVIENGTQSTAILDCDYIYDQPPLGLVVKWFFNNQPNPVYQWIPNKRPQDLGVLKGKLNLDYKASDEASKMHRALQIVNPTTDLSGEYRCVVSTFDDEATEAKKMIIFEQSVTPYYYTRERNKIRDKIFASLNGNRKNVTFIGSLFALKIRMKGVIVGWGTRFP</sequence>
<dbReference type="PANTHER" id="PTHR21261">
    <property type="entry name" value="BEAT PROTEIN"/>
    <property type="match status" value="1"/>
</dbReference>
<reference evidence="2" key="1">
    <citation type="submission" date="2015-05" db="UniProtKB">
        <authorList>
            <consortium name="EnsemblMetazoa"/>
        </authorList>
    </citation>
    <scope>IDENTIFICATION</scope>
</reference>
<evidence type="ECO:0000313" key="2">
    <source>
        <dbReference type="EnsemblMetazoa" id="RPRC000092-PA"/>
    </source>
</evidence>
<dbReference type="eggNOG" id="ENOG502STDW">
    <property type="taxonomic scope" value="Eukaryota"/>
</dbReference>
<dbReference type="VEuPathDB" id="VectorBase:RPRC000092"/>